<protein>
    <recommendedName>
        <fullName evidence="1">Protein transport protein SEC23</fullName>
    </recommendedName>
</protein>
<comment type="function">
    <text evidence="1">Component of the coat protein complex II (COPII) which promotes the formation of transport vesicles from the endoplasmic reticulum (ER). The coat has two main functions, the physical deformation of the endoplasmic reticulum membrane into vesicles and the selection of cargo molecules.</text>
</comment>
<keyword evidence="1" id="KW-0813">Transport</keyword>
<gene>
    <name evidence="4" type="ORF">Pmani_005795</name>
</gene>
<dbReference type="GO" id="GO:0006886">
    <property type="term" value="P:intracellular protein transport"/>
    <property type="evidence" value="ECO:0007669"/>
    <property type="project" value="InterPro"/>
</dbReference>
<dbReference type="Gene3D" id="1.20.120.730">
    <property type="entry name" value="Sec23/Sec24 helical domain"/>
    <property type="match status" value="1"/>
</dbReference>
<dbReference type="SUPFAM" id="SSF81995">
    <property type="entry name" value="beta-sandwich domain of Sec23/24"/>
    <property type="match status" value="1"/>
</dbReference>
<keyword evidence="1" id="KW-0968">Cytoplasmic vesicle</keyword>
<comment type="subcellular location">
    <subcellularLocation>
        <location evidence="1">Cytoplasmic vesicle</location>
        <location evidence="1">COPII-coated vesicle membrane</location>
        <topology evidence="1">Peripheral membrane protein</topology>
        <orientation evidence="1">Cytoplasmic side</orientation>
    </subcellularLocation>
    <subcellularLocation>
        <location evidence="1">Endoplasmic reticulum membrane</location>
        <topology evidence="1">Peripheral membrane protein</topology>
        <orientation evidence="1">Cytoplasmic side</orientation>
    </subcellularLocation>
</comment>
<dbReference type="PANTHER" id="PTHR11141">
    <property type="entry name" value="PROTEIN TRANSPORT PROTEIN SEC23"/>
    <property type="match status" value="1"/>
</dbReference>
<evidence type="ECO:0000256" key="1">
    <source>
        <dbReference type="RuleBase" id="RU365030"/>
    </source>
</evidence>
<dbReference type="InterPro" id="IPR037364">
    <property type="entry name" value="Sec23"/>
</dbReference>
<keyword evidence="1" id="KW-0862">Zinc</keyword>
<dbReference type="GO" id="GO:0005096">
    <property type="term" value="F:GTPase activator activity"/>
    <property type="evidence" value="ECO:0007669"/>
    <property type="project" value="TreeGrafter"/>
</dbReference>
<sequence>MGGLIPTTTITIIFEVANQRAYDVLMGRHLVQFITNYQTASGQSRVRVTTISRNWVTLKTRKQLIAQGFDEETAAVVMARLVVHQAETQQDENVLRKGIDEKLIRLCNTFGKFTGNCPNSFKFPGNFCLYPQIMFHLRRSLFIQVFNNSPDETAFYRSMLKRECVTESLTMIQPVLHTYSLSGSKAVMLDVSSIQPDHILLLDTYFLVLIFLGETVAA</sequence>
<evidence type="ECO:0000313" key="4">
    <source>
        <dbReference type="EMBL" id="KAK4323517.1"/>
    </source>
</evidence>
<feature type="domain" description="Sec23/Sec24 beta-sandwich" evidence="3">
    <location>
        <begin position="2"/>
        <end position="56"/>
    </location>
</feature>
<evidence type="ECO:0000313" key="5">
    <source>
        <dbReference type="Proteomes" id="UP001292094"/>
    </source>
</evidence>
<organism evidence="4 5">
    <name type="scientific">Petrolisthes manimaculis</name>
    <dbReference type="NCBI Taxonomy" id="1843537"/>
    <lineage>
        <taxon>Eukaryota</taxon>
        <taxon>Metazoa</taxon>
        <taxon>Ecdysozoa</taxon>
        <taxon>Arthropoda</taxon>
        <taxon>Crustacea</taxon>
        <taxon>Multicrustacea</taxon>
        <taxon>Malacostraca</taxon>
        <taxon>Eumalacostraca</taxon>
        <taxon>Eucarida</taxon>
        <taxon>Decapoda</taxon>
        <taxon>Pleocyemata</taxon>
        <taxon>Anomura</taxon>
        <taxon>Galatheoidea</taxon>
        <taxon>Porcellanidae</taxon>
        <taxon>Petrolisthes</taxon>
    </lineage>
</organism>
<comment type="caution">
    <text evidence="4">The sequence shown here is derived from an EMBL/GenBank/DDBJ whole genome shotgun (WGS) entry which is preliminary data.</text>
</comment>
<feature type="domain" description="Sec23/Sec24 helical" evidence="2">
    <location>
        <begin position="70"/>
        <end position="169"/>
    </location>
</feature>
<name>A0AAE1QE89_9EUCA</name>
<dbReference type="InterPro" id="IPR036175">
    <property type="entry name" value="Sec23/24_helical_dom_sf"/>
</dbReference>
<dbReference type="Pfam" id="PF04815">
    <property type="entry name" value="Sec23_helical"/>
    <property type="match status" value="1"/>
</dbReference>
<keyword evidence="1" id="KW-0653">Protein transport</keyword>
<dbReference type="SUPFAM" id="SSF81811">
    <property type="entry name" value="Helical domain of Sec23/24"/>
    <property type="match status" value="1"/>
</dbReference>
<dbReference type="PANTHER" id="PTHR11141:SF0">
    <property type="entry name" value="PROTEIN TRANSPORT PROTEIN SEC23"/>
    <property type="match status" value="1"/>
</dbReference>
<keyword evidence="5" id="KW-1185">Reference proteome</keyword>
<dbReference type="EMBL" id="JAWZYT010000436">
    <property type="protein sequence ID" value="KAK4323517.1"/>
    <property type="molecule type" value="Genomic_DNA"/>
</dbReference>
<dbReference type="AlphaFoldDB" id="A0AAE1QE89"/>
<dbReference type="GO" id="GO:0070971">
    <property type="term" value="C:endoplasmic reticulum exit site"/>
    <property type="evidence" value="ECO:0007669"/>
    <property type="project" value="TreeGrafter"/>
</dbReference>
<keyword evidence="1" id="KW-0931">ER-Golgi transport</keyword>
<keyword evidence="1" id="KW-0256">Endoplasmic reticulum</keyword>
<dbReference type="SUPFAM" id="SSF82754">
    <property type="entry name" value="C-terminal, gelsolin-like domain of Sec23/24"/>
    <property type="match status" value="1"/>
</dbReference>
<dbReference type="GO" id="GO:0046872">
    <property type="term" value="F:metal ion binding"/>
    <property type="evidence" value="ECO:0007669"/>
    <property type="project" value="UniProtKB-KW"/>
</dbReference>
<dbReference type="InterPro" id="IPR006900">
    <property type="entry name" value="Sec23/24_helical_dom"/>
</dbReference>
<dbReference type="GO" id="GO:0090110">
    <property type="term" value="P:COPII-coated vesicle cargo loading"/>
    <property type="evidence" value="ECO:0007669"/>
    <property type="project" value="TreeGrafter"/>
</dbReference>
<comment type="similarity">
    <text evidence="1">Belongs to the SEC23/SEC24 family. SEC23 subfamily.</text>
</comment>
<evidence type="ECO:0000259" key="3">
    <source>
        <dbReference type="Pfam" id="PF08033"/>
    </source>
</evidence>
<dbReference type="Gene3D" id="2.60.40.1670">
    <property type="entry name" value="beta-sandwich domain of Sec23/24"/>
    <property type="match status" value="1"/>
</dbReference>
<proteinExistence type="inferred from homology"/>
<dbReference type="GO" id="GO:0005789">
    <property type="term" value="C:endoplasmic reticulum membrane"/>
    <property type="evidence" value="ECO:0007669"/>
    <property type="project" value="UniProtKB-SubCell"/>
</dbReference>
<dbReference type="InterPro" id="IPR012990">
    <property type="entry name" value="Beta-sandwich_Sec23_24"/>
</dbReference>
<dbReference type="Pfam" id="PF08033">
    <property type="entry name" value="Sec23_BS"/>
    <property type="match status" value="1"/>
</dbReference>
<dbReference type="InterPro" id="IPR036180">
    <property type="entry name" value="Gelsolin-like_dom_sf"/>
</dbReference>
<dbReference type="Proteomes" id="UP001292094">
    <property type="component" value="Unassembled WGS sequence"/>
</dbReference>
<keyword evidence="1" id="KW-0963">Cytoplasm</keyword>
<reference evidence="4" key="1">
    <citation type="submission" date="2023-11" db="EMBL/GenBank/DDBJ databases">
        <title>Genome assemblies of two species of porcelain crab, Petrolisthes cinctipes and Petrolisthes manimaculis (Anomura: Porcellanidae).</title>
        <authorList>
            <person name="Angst P."/>
        </authorList>
    </citation>
    <scope>NUCLEOTIDE SEQUENCE</scope>
    <source>
        <strain evidence="4">PB745_02</strain>
        <tissue evidence="4">Gill</tissue>
    </source>
</reference>
<keyword evidence="1" id="KW-0479">Metal-binding</keyword>
<dbReference type="GO" id="GO:0030127">
    <property type="term" value="C:COPII vesicle coat"/>
    <property type="evidence" value="ECO:0007669"/>
    <property type="project" value="InterPro"/>
</dbReference>
<evidence type="ECO:0000259" key="2">
    <source>
        <dbReference type="Pfam" id="PF04815"/>
    </source>
</evidence>
<accession>A0AAE1QE89</accession>
<keyword evidence="1" id="KW-0472">Membrane</keyword>